<dbReference type="InterPro" id="IPR006585">
    <property type="entry name" value="FTP1"/>
</dbReference>
<accession>A0ABN9L7I5</accession>
<keyword evidence="8" id="KW-0732">Signal</keyword>
<evidence type="ECO:0000256" key="4">
    <source>
        <dbReference type="ARBA" id="ARBA00022723"/>
    </source>
</evidence>
<evidence type="ECO:0000256" key="3">
    <source>
        <dbReference type="ARBA" id="ARBA00011233"/>
    </source>
</evidence>
<evidence type="ECO:0000256" key="1">
    <source>
        <dbReference type="ARBA" id="ARBA00002219"/>
    </source>
</evidence>
<feature type="chain" id="PRO_5045904707" description="Fucolectin tachylectin-4 pentraxin-1 domain-containing protein" evidence="8">
    <location>
        <begin position="19"/>
        <end position="174"/>
    </location>
</feature>
<evidence type="ECO:0000313" key="10">
    <source>
        <dbReference type="EMBL" id="CAJ0932314.1"/>
    </source>
</evidence>
<protein>
    <recommendedName>
        <fullName evidence="9">Fucolectin tachylectin-4 pentraxin-1 domain-containing protein</fullName>
    </recommendedName>
</protein>
<feature type="domain" description="Fucolectin tachylectin-4 pentraxin-1" evidence="9">
    <location>
        <begin position="25"/>
        <end position="167"/>
    </location>
</feature>
<organism evidence="10 11">
    <name type="scientific">Ranitomeya imitator</name>
    <name type="common">mimic poison frog</name>
    <dbReference type="NCBI Taxonomy" id="111125"/>
    <lineage>
        <taxon>Eukaryota</taxon>
        <taxon>Metazoa</taxon>
        <taxon>Chordata</taxon>
        <taxon>Craniata</taxon>
        <taxon>Vertebrata</taxon>
        <taxon>Euteleostomi</taxon>
        <taxon>Amphibia</taxon>
        <taxon>Batrachia</taxon>
        <taxon>Anura</taxon>
        <taxon>Neobatrachia</taxon>
        <taxon>Hyloidea</taxon>
        <taxon>Dendrobatidae</taxon>
        <taxon>Dendrobatinae</taxon>
        <taxon>Ranitomeya</taxon>
    </lineage>
</organism>
<proteinExistence type="inferred from homology"/>
<evidence type="ECO:0000256" key="6">
    <source>
        <dbReference type="ARBA" id="ARBA00022837"/>
    </source>
</evidence>
<dbReference type="PANTHER" id="PTHR45713">
    <property type="entry name" value="FTP DOMAIN-CONTAINING PROTEIN"/>
    <property type="match status" value="1"/>
</dbReference>
<evidence type="ECO:0000313" key="11">
    <source>
        <dbReference type="Proteomes" id="UP001176940"/>
    </source>
</evidence>
<dbReference type="EMBL" id="CAUEEQ010008411">
    <property type="protein sequence ID" value="CAJ0932314.1"/>
    <property type="molecule type" value="Genomic_DNA"/>
</dbReference>
<dbReference type="Gene3D" id="2.60.120.260">
    <property type="entry name" value="Galactose-binding domain-like"/>
    <property type="match status" value="1"/>
</dbReference>
<dbReference type="InterPro" id="IPR051941">
    <property type="entry name" value="BG_Antigen-Binding_Lectin"/>
</dbReference>
<keyword evidence="7" id="KW-1015">Disulfide bond</keyword>
<evidence type="ECO:0000256" key="8">
    <source>
        <dbReference type="SAM" id="SignalP"/>
    </source>
</evidence>
<evidence type="ECO:0000256" key="7">
    <source>
        <dbReference type="ARBA" id="ARBA00023157"/>
    </source>
</evidence>
<keyword evidence="4" id="KW-0479">Metal-binding</keyword>
<dbReference type="PROSITE" id="PS51257">
    <property type="entry name" value="PROKAR_LIPOPROTEIN"/>
    <property type="match status" value="1"/>
</dbReference>
<dbReference type="Proteomes" id="UP001176940">
    <property type="component" value="Unassembled WGS sequence"/>
</dbReference>
<dbReference type="PANTHER" id="PTHR45713:SF11">
    <property type="entry name" value="FUCOLECTIN TACHYLECTIN-4 PENTRAXIN-1 DOMAIN-CONTAINING PROTEIN"/>
    <property type="match status" value="1"/>
</dbReference>
<evidence type="ECO:0000256" key="2">
    <source>
        <dbReference type="ARBA" id="ARBA00010147"/>
    </source>
</evidence>
<evidence type="ECO:0000259" key="9">
    <source>
        <dbReference type="SMART" id="SM00607"/>
    </source>
</evidence>
<dbReference type="Pfam" id="PF22633">
    <property type="entry name" value="F5_F8_type_C_2"/>
    <property type="match status" value="1"/>
</dbReference>
<comment type="caution">
    <text evidence="10">The sequence shown here is derived from an EMBL/GenBank/DDBJ whole genome shotgun (WGS) entry which is preliminary data.</text>
</comment>
<keyword evidence="11" id="KW-1185">Reference proteome</keyword>
<evidence type="ECO:0000256" key="5">
    <source>
        <dbReference type="ARBA" id="ARBA00022734"/>
    </source>
</evidence>
<sequence>MKLLSSLILLGSVVLTLGCAPAPGATNIARNGEASQISDFKYPIMGYAKNAIDGGKNTDYHKGSCTHTNNQKNPWWKLDLKQMYKISNVVIANRMDCCKERLMGAEVRIGNSPNNNNPVCDKVKSVKSATLSFCCNGMEGQYVSVVIPGRSESLSLCEVEVYGDPVNKGNKVCW</sequence>
<comment type="subunit">
    <text evidence="3">Homotrimer.</text>
</comment>
<reference evidence="10" key="1">
    <citation type="submission" date="2023-07" db="EMBL/GenBank/DDBJ databases">
        <authorList>
            <person name="Stuckert A."/>
        </authorList>
    </citation>
    <scope>NUCLEOTIDE SEQUENCE</scope>
</reference>
<name>A0ABN9L7I5_9NEOB</name>
<dbReference type="InterPro" id="IPR008979">
    <property type="entry name" value="Galactose-bd-like_sf"/>
</dbReference>
<comment type="similarity">
    <text evidence="2">Belongs to the fucolectin family.</text>
</comment>
<keyword evidence="6" id="KW-0106">Calcium</keyword>
<feature type="signal peptide" evidence="8">
    <location>
        <begin position="1"/>
        <end position="18"/>
    </location>
</feature>
<dbReference type="SUPFAM" id="SSF49785">
    <property type="entry name" value="Galactose-binding domain-like"/>
    <property type="match status" value="1"/>
</dbReference>
<keyword evidence="5" id="KW-0430">Lectin</keyword>
<comment type="function">
    <text evidence="1">Acts as a defensive agent. Recognizes blood group fucosylated oligosaccharides including A, B, H and Lewis B-type antigens. Does not recognize Lewis A antigen and has low affinity for monovalent haptens.</text>
</comment>
<dbReference type="SMART" id="SM00607">
    <property type="entry name" value="FTP"/>
    <property type="match status" value="1"/>
</dbReference>
<gene>
    <name evidence="10" type="ORF">RIMI_LOCUS5033065</name>
</gene>